<proteinExistence type="predicted"/>
<keyword evidence="3" id="KW-1185">Reference proteome</keyword>
<accession>A0A3N6PEC5</accession>
<comment type="caution">
    <text evidence="2">The sequence shown here is derived from an EMBL/GenBank/DDBJ whole genome shotgun (WGS) entry which is preliminary data.</text>
</comment>
<protein>
    <submittedName>
        <fullName evidence="2">DUF3148 domain-containing protein</fullName>
    </submittedName>
</protein>
<reference evidence="2 3" key="1">
    <citation type="journal article" date="2018" name="ACS Chem. Biol.">
        <title>Ketoreductase domain dysfunction expands chemodiversity: malyngamide biosynthesis in the cyanobacterium Okeania hirsuta.</title>
        <authorList>
            <person name="Moss N.A."/>
            <person name="Leao T."/>
            <person name="Rankin M."/>
            <person name="McCullough T.M."/>
            <person name="Qu P."/>
            <person name="Korobeynikov A."/>
            <person name="Smith J.L."/>
            <person name="Gerwick L."/>
            <person name="Gerwick W.H."/>
        </authorList>
    </citation>
    <scope>NUCLEOTIDE SEQUENCE [LARGE SCALE GENOMIC DNA]</scope>
    <source>
        <strain evidence="2 3">PAB10Feb10-1</strain>
    </source>
</reference>
<organism evidence="2 3">
    <name type="scientific">Okeania hirsuta</name>
    <dbReference type="NCBI Taxonomy" id="1458930"/>
    <lineage>
        <taxon>Bacteria</taxon>
        <taxon>Bacillati</taxon>
        <taxon>Cyanobacteriota</taxon>
        <taxon>Cyanophyceae</taxon>
        <taxon>Oscillatoriophycideae</taxon>
        <taxon>Oscillatoriales</taxon>
        <taxon>Microcoleaceae</taxon>
        <taxon>Okeania</taxon>
    </lineage>
</organism>
<feature type="region of interest" description="Disordered" evidence="1">
    <location>
        <begin position="74"/>
        <end position="99"/>
    </location>
</feature>
<dbReference type="OrthoDB" id="463889at2"/>
<dbReference type="PANTHER" id="PTHR36799:SF2">
    <property type="entry name" value="PROTEIN CHLORORESPIRATORY REDUCTION 42, CHLOROPLASTIC"/>
    <property type="match status" value="1"/>
</dbReference>
<dbReference type="PANTHER" id="PTHR36799">
    <property type="match status" value="1"/>
</dbReference>
<name>A0A3N6PEC5_9CYAN</name>
<sequence>MEKEFSIGQKVRLAIQPPYIKTAESMPILRPPDIVRLGEVGTVLSHKPGNYWAVRFEKGAFLIDSQYIEAATVDAETAQPHDNHHIEEDTAKISPPSES</sequence>
<dbReference type="Proteomes" id="UP000269154">
    <property type="component" value="Unassembled WGS sequence"/>
</dbReference>
<gene>
    <name evidence="2" type="ORF">D5R40_24415</name>
</gene>
<dbReference type="RefSeq" id="WP_124147501.1">
    <property type="nucleotide sequence ID" value="NZ_CAWOKI010000272.1"/>
</dbReference>
<feature type="compositionally biased region" description="Basic and acidic residues" evidence="1">
    <location>
        <begin position="79"/>
        <end position="91"/>
    </location>
</feature>
<dbReference type="InterPro" id="IPR021495">
    <property type="entry name" value="CRR42-like"/>
</dbReference>
<dbReference type="EMBL" id="RCBY01000187">
    <property type="protein sequence ID" value="RQH29729.1"/>
    <property type="molecule type" value="Genomic_DNA"/>
</dbReference>
<evidence type="ECO:0000313" key="3">
    <source>
        <dbReference type="Proteomes" id="UP000269154"/>
    </source>
</evidence>
<evidence type="ECO:0000256" key="1">
    <source>
        <dbReference type="SAM" id="MobiDB-lite"/>
    </source>
</evidence>
<dbReference type="AlphaFoldDB" id="A0A3N6PEC5"/>
<dbReference type="Pfam" id="PF11347">
    <property type="entry name" value="CRR42-like"/>
    <property type="match status" value="1"/>
</dbReference>
<evidence type="ECO:0000313" key="2">
    <source>
        <dbReference type="EMBL" id="RQH29729.1"/>
    </source>
</evidence>
<dbReference type="NCBIfam" id="NF045913">
    <property type="entry name" value="RegSipA"/>
    <property type="match status" value="1"/>
</dbReference>